<keyword evidence="4 9" id="KW-0349">Heme</keyword>
<keyword evidence="7" id="KW-0007">Acetylation</keyword>
<accession>B3F9U2</accession>
<evidence type="ECO:0000256" key="4">
    <source>
        <dbReference type="ARBA" id="ARBA00022617"/>
    </source>
</evidence>
<reference evidence="11" key="1">
    <citation type="journal article" date="2009" name="Biochem. Genet.">
        <title>Organization of a ? and ? globin gene set in the teleost Atlantic cod, Gadus morhua.</title>
        <authorList>
            <person name="Halldorsdottir K."/>
            <person name="Arnason E."/>
        </authorList>
    </citation>
    <scope>NUCLEOTIDE SEQUENCE</scope>
    <source>
        <strain evidence="11">FS54</strain>
        <tissue evidence="11">Blood</tissue>
    </source>
</reference>
<proteinExistence type="inferred from homology"/>
<keyword evidence="8" id="KW-0408">Iron</keyword>
<dbReference type="InterPro" id="IPR050056">
    <property type="entry name" value="Hemoglobin_oxygen_transport"/>
</dbReference>
<dbReference type="InterPro" id="IPR000971">
    <property type="entry name" value="Globin"/>
</dbReference>
<dbReference type="GO" id="GO:0042744">
    <property type="term" value="P:hydrogen peroxide catabolic process"/>
    <property type="evidence" value="ECO:0007669"/>
    <property type="project" value="TreeGrafter"/>
</dbReference>
<dbReference type="GO" id="GO:0046872">
    <property type="term" value="F:metal ion binding"/>
    <property type="evidence" value="ECO:0007669"/>
    <property type="project" value="UniProtKB-KW"/>
</dbReference>
<name>B3F9U2_GADMO</name>
<evidence type="ECO:0000256" key="9">
    <source>
        <dbReference type="RuleBase" id="RU000356"/>
    </source>
</evidence>
<keyword evidence="3 9" id="KW-0813">Transport</keyword>
<feature type="domain" description="Globin" evidence="10">
    <location>
        <begin position="2"/>
        <end position="174"/>
    </location>
</feature>
<comment type="function">
    <text evidence="1">Involved in oxygen transport from gills to the various peripheral tissues.</text>
</comment>
<dbReference type="InterPro" id="IPR002338">
    <property type="entry name" value="Hemoglobin_a-typ"/>
</dbReference>
<dbReference type="EMBL" id="EF644907">
    <property type="protein sequence ID" value="ABV21563.1"/>
    <property type="molecule type" value="Genomic_DNA"/>
</dbReference>
<dbReference type="GO" id="GO:0020037">
    <property type="term" value="F:heme binding"/>
    <property type="evidence" value="ECO:0007669"/>
    <property type="project" value="InterPro"/>
</dbReference>
<comment type="similarity">
    <text evidence="2 9">Belongs to the globin family.</text>
</comment>
<evidence type="ECO:0000256" key="7">
    <source>
        <dbReference type="ARBA" id="ARBA00022990"/>
    </source>
</evidence>
<dbReference type="Pfam" id="PF00042">
    <property type="entry name" value="Globin"/>
    <property type="match status" value="1"/>
</dbReference>
<evidence type="ECO:0000256" key="1">
    <source>
        <dbReference type="ARBA" id="ARBA00002650"/>
    </source>
</evidence>
<evidence type="ECO:0000256" key="8">
    <source>
        <dbReference type="ARBA" id="ARBA00023004"/>
    </source>
</evidence>
<keyword evidence="5 9" id="KW-0561">Oxygen transport</keyword>
<evidence type="ECO:0000256" key="6">
    <source>
        <dbReference type="ARBA" id="ARBA00022723"/>
    </source>
</evidence>
<evidence type="ECO:0000256" key="5">
    <source>
        <dbReference type="ARBA" id="ARBA00022621"/>
    </source>
</evidence>
<dbReference type="SUPFAM" id="SSF46458">
    <property type="entry name" value="Globin-like"/>
    <property type="match status" value="1"/>
</dbReference>
<dbReference type="GO" id="GO:0031720">
    <property type="term" value="F:haptoglobin binding"/>
    <property type="evidence" value="ECO:0007669"/>
    <property type="project" value="TreeGrafter"/>
</dbReference>
<dbReference type="GO" id="GO:0019825">
    <property type="term" value="F:oxygen binding"/>
    <property type="evidence" value="ECO:0007669"/>
    <property type="project" value="InterPro"/>
</dbReference>
<evidence type="ECO:0000256" key="3">
    <source>
        <dbReference type="ARBA" id="ARBA00022448"/>
    </source>
</evidence>
<dbReference type="Gene3D" id="1.10.490.10">
    <property type="entry name" value="Globins"/>
    <property type="match status" value="1"/>
</dbReference>
<dbReference type="GO" id="GO:0004601">
    <property type="term" value="F:peroxidase activity"/>
    <property type="evidence" value="ECO:0007669"/>
    <property type="project" value="TreeGrafter"/>
</dbReference>
<evidence type="ECO:0000313" key="11">
    <source>
        <dbReference type="EMBL" id="ABV21563.1"/>
    </source>
</evidence>
<dbReference type="GO" id="GO:0072562">
    <property type="term" value="C:blood microparticle"/>
    <property type="evidence" value="ECO:0007669"/>
    <property type="project" value="TreeGrafter"/>
</dbReference>
<dbReference type="InterPro" id="IPR012292">
    <property type="entry name" value="Globin/Proto"/>
</dbReference>
<dbReference type="GO" id="GO:0005344">
    <property type="term" value="F:oxygen carrier activity"/>
    <property type="evidence" value="ECO:0007669"/>
    <property type="project" value="UniProtKB-KW"/>
</dbReference>
<dbReference type="AlphaFoldDB" id="B3F9U2"/>
<dbReference type="GO" id="GO:0043177">
    <property type="term" value="F:organic acid binding"/>
    <property type="evidence" value="ECO:0007669"/>
    <property type="project" value="TreeGrafter"/>
</dbReference>
<evidence type="ECO:0000259" key="10">
    <source>
        <dbReference type="PROSITE" id="PS01033"/>
    </source>
</evidence>
<organism evidence="11">
    <name type="scientific">Gadus morhua</name>
    <name type="common">Atlantic cod</name>
    <dbReference type="NCBI Taxonomy" id="8049"/>
    <lineage>
        <taxon>Eukaryota</taxon>
        <taxon>Metazoa</taxon>
        <taxon>Chordata</taxon>
        <taxon>Craniata</taxon>
        <taxon>Vertebrata</taxon>
        <taxon>Euteleostomi</taxon>
        <taxon>Actinopterygii</taxon>
        <taxon>Neopterygii</taxon>
        <taxon>Teleostei</taxon>
        <taxon>Neoteleostei</taxon>
        <taxon>Acanthomorphata</taxon>
        <taxon>Zeiogadaria</taxon>
        <taxon>Gadariae</taxon>
        <taxon>Gadiformes</taxon>
        <taxon>Gadoidei</taxon>
        <taxon>Gadidae</taxon>
        <taxon>Gadus</taxon>
    </lineage>
</organism>
<dbReference type="PANTHER" id="PTHR11442">
    <property type="entry name" value="HEMOGLOBIN FAMILY MEMBER"/>
    <property type="match status" value="1"/>
</dbReference>
<protein>
    <submittedName>
        <fullName evidence="11">Hemoglobin alpha chain</fullName>
    </submittedName>
</protein>
<dbReference type="GO" id="GO:0031838">
    <property type="term" value="C:haptoglobin-hemoglobin complex"/>
    <property type="evidence" value="ECO:0007669"/>
    <property type="project" value="TreeGrafter"/>
</dbReference>
<dbReference type="GO" id="GO:0005833">
    <property type="term" value="C:hemoglobin complex"/>
    <property type="evidence" value="ECO:0007669"/>
    <property type="project" value="InterPro"/>
</dbReference>
<sequence>MSLSSKQKATVKDFFSKMSTRSDDIGAEALSRLVAVYPQTKSYFSHWKDASPGSAPVRKHGITIMGGVYDAVGKIDDLKGGLLSLSELHAFMLRVDPVNFKVGYHLRYLSVCDKPFVFHIVLMVPLVLRPPQLLAHCMLVCMSMIFPEEFTPQVHVAVDKFLAQLALALAEKYR</sequence>
<reference evidence="11" key="2">
    <citation type="journal article" date="2009" name="Mar. Genomics">
        <title>Multiple linked beta and alpha globin genes in Atlantic cod: A PCR based strategy of genomic exploration.</title>
        <authorList>
            <person name="Halldorsdottir K."/>
            <person name="Arnason E."/>
        </authorList>
    </citation>
    <scope>NUCLEOTIDE SEQUENCE</scope>
    <source>
        <strain evidence="11">FS54</strain>
        <tissue evidence="11">Blood</tissue>
    </source>
</reference>
<evidence type="ECO:0000256" key="2">
    <source>
        <dbReference type="ARBA" id="ARBA00008705"/>
    </source>
</evidence>
<dbReference type="PROSITE" id="PS01033">
    <property type="entry name" value="GLOBIN"/>
    <property type="match status" value="1"/>
</dbReference>
<dbReference type="InterPro" id="IPR009050">
    <property type="entry name" value="Globin-like_sf"/>
</dbReference>
<dbReference type="PANTHER" id="PTHR11442:SF41">
    <property type="entry name" value="HEMOGLOBIN SUBUNIT ZETA"/>
    <property type="match status" value="1"/>
</dbReference>
<dbReference type="PRINTS" id="PR00612">
    <property type="entry name" value="ALPHAHAEM"/>
</dbReference>
<keyword evidence="6" id="KW-0479">Metal-binding</keyword>